<dbReference type="Pfam" id="PF01420">
    <property type="entry name" value="Methylase_S"/>
    <property type="match status" value="1"/>
</dbReference>
<dbReference type="SUPFAM" id="SSF116734">
    <property type="entry name" value="DNA methylase specificity domain"/>
    <property type="match status" value="1"/>
</dbReference>
<protein>
    <submittedName>
        <fullName evidence="5">Type I restriction modification DNA specificity domain</fullName>
        <ecNumber evidence="5">3.1.21.3</ecNumber>
    </submittedName>
</protein>
<comment type="similarity">
    <text evidence="1">Belongs to the type-I restriction system S methylase family.</text>
</comment>
<dbReference type="InterPro" id="IPR044946">
    <property type="entry name" value="Restrct_endonuc_typeI_TRD_sf"/>
</dbReference>
<dbReference type="AlphaFoldDB" id="A0A0X2NLW3"/>
<dbReference type="Proteomes" id="UP000182498">
    <property type="component" value="Unassembled WGS sequence"/>
</dbReference>
<keyword evidence="3" id="KW-0238">DNA-binding</keyword>
<evidence type="ECO:0000313" key="5">
    <source>
        <dbReference type="EMBL" id="CUU65728.1"/>
    </source>
</evidence>
<dbReference type="GO" id="GO:0009035">
    <property type="term" value="F:type I site-specific deoxyribonuclease activity"/>
    <property type="evidence" value="ECO:0007669"/>
    <property type="project" value="UniProtKB-EC"/>
</dbReference>
<keyword evidence="2" id="KW-0680">Restriction system</keyword>
<evidence type="ECO:0000256" key="3">
    <source>
        <dbReference type="ARBA" id="ARBA00023125"/>
    </source>
</evidence>
<keyword evidence="6" id="KW-1185">Reference proteome</keyword>
<evidence type="ECO:0000259" key="4">
    <source>
        <dbReference type="Pfam" id="PF01420"/>
    </source>
</evidence>
<evidence type="ECO:0000256" key="2">
    <source>
        <dbReference type="ARBA" id="ARBA00022747"/>
    </source>
</evidence>
<dbReference type="REBASE" id="158106">
    <property type="entry name" value="S.Cva292ORF1059P"/>
</dbReference>
<gene>
    <name evidence="5" type="ORF">CVAR292_01060</name>
</gene>
<evidence type="ECO:0000256" key="1">
    <source>
        <dbReference type="ARBA" id="ARBA00010923"/>
    </source>
</evidence>
<name>A0A0X2NLW3_9CORY</name>
<proteinExistence type="inferred from homology"/>
<accession>A0A0X2NLW3</accession>
<keyword evidence="5" id="KW-0378">Hydrolase</keyword>
<feature type="domain" description="Type I restriction modification DNA specificity" evidence="4">
    <location>
        <begin position="28"/>
        <end position="106"/>
    </location>
</feature>
<dbReference type="GO" id="GO:0003677">
    <property type="term" value="F:DNA binding"/>
    <property type="evidence" value="ECO:0007669"/>
    <property type="project" value="UniProtKB-KW"/>
</dbReference>
<sequence length="164" mass="17466">MSAANHGIIVETAEGISIEASESARRLNALPSGSVFLSARGTVGLVTTNTIPCAINQSAYAFIPPEGKGPALRLAIESLVDRLRARAHGSTFSTITKQDLRESSIPDLNSAEVEDLCPVLNDLEELRIAKAKESRTLAATRDELLPLLMSGKITVADAEKRIAE</sequence>
<dbReference type="InterPro" id="IPR000055">
    <property type="entry name" value="Restrct_endonuc_typeI_TRD"/>
</dbReference>
<dbReference type="GO" id="GO:0009307">
    <property type="term" value="P:DNA restriction-modification system"/>
    <property type="evidence" value="ECO:0007669"/>
    <property type="project" value="UniProtKB-KW"/>
</dbReference>
<evidence type="ECO:0000313" key="6">
    <source>
        <dbReference type="Proteomes" id="UP000182498"/>
    </source>
</evidence>
<dbReference type="EMBL" id="FAUH01000006">
    <property type="protein sequence ID" value="CUU65728.1"/>
    <property type="molecule type" value="Genomic_DNA"/>
</dbReference>
<organism evidence="5 6">
    <name type="scientific">Corynebacterium variabile</name>
    <dbReference type="NCBI Taxonomy" id="1727"/>
    <lineage>
        <taxon>Bacteria</taxon>
        <taxon>Bacillati</taxon>
        <taxon>Actinomycetota</taxon>
        <taxon>Actinomycetes</taxon>
        <taxon>Mycobacteriales</taxon>
        <taxon>Corynebacteriaceae</taxon>
        <taxon>Corynebacterium</taxon>
    </lineage>
</organism>
<reference evidence="6" key="1">
    <citation type="submission" date="2015-11" db="EMBL/GenBank/DDBJ databases">
        <authorList>
            <person name="Dugat-Bony E."/>
        </authorList>
    </citation>
    <scope>NUCLEOTIDE SEQUENCE [LARGE SCALE GENOMIC DNA]</scope>
    <source>
        <strain evidence="6">Mu292</strain>
    </source>
</reference>
<dbReference type="EC" id="3.1.21.3" evidence="5"/>
<dbReference type="Gene3D" id="3.90.220.20">
    <property type="entry name" value="DNA methylase specificity domains"/>
    <property type="match status" value="1"/>
</dbReference>